<dbReference type="AlphaFoldDB" id="G0TRG1"/>
<protein>
    <submittedName>
        <fullName evidence="4">Uncharacterized protein</fullName>
    </submittedName>
</protein>
<organism evidence="4">
    <name type="scientific">Trypanosoma vivax (strain Y486)</name>
    <dbReference type="NCBI Taxonomy" id="1055687"/>
    <lineage>
        <taxon>Eukaryota</taxon>
        <taxon>Discoba</taxon>
        <taxon>Euglenozoa</taxon>
        <taxon>Kinetoplastea</taxon>
        <taxon>Metakinetoplastina</taxon>
        <taxon>Trypanosomatida</taxon>
        <taxon>Trypanosomatidae</taxon>
        <taxon>Trypanosoma</taxon>
        <taxon>Duttonella</taxon>
    </lineage>
</organism>
<feature type="compositionally biased region" description="Polar residues" evidence="1">
    <location>
        <begin position="105"/>
        <end position="120"/>
    </location>
</feature>
<feature type="compositionally biased region" description="Low complexity" evidence="1">
    <location>
        <begin position="308"/>
        <end position="327"/>
    </location>
</feature>
<evidence type="ECO:0000313" key="4">
    <source>
        <dbReference type="EMBL" id="CCC46525.1"/>
    </source>
</evidence>
<name>G0TRG1_TRYVY</name>
<dbReference type="Pfam" id="PF18168">
    <property type="entry name" value="PPL5"/>
    <property type="match status" value="1"/>
</dbReference>
<evidence type="ECO:0000259" key="2">
    <source>
        <dbReference type="Pfam" id="PF08707"/>
    </source>
</evidence>
<feature type="compositionally biased region" description="Basic and acidic residues" evidence="1">
    <location>
        <begin position="501"/>
        <end position="525"/>
    </location>
</feature>
<feature type="compositionally biased region" description="Low complexity" evidence="1">
    <location>
        <begin position="142"/>
        <end position="152"/>
    </location>
</feature>
<feature type="region of interest" description="Disordered" evidence="1">
    <location>
        <begin position="626"/>
        <end position="654"/>
    </location>
</feature>
<evidence type="ECO:0000256" key="1">
    <source>
        <dbReference type="SAM" id="MobiDB-lite"/>
    </source>
</evidence>
<feature type="compositionally biased region" description="Low complexity" evidence="1">
    <location>
        <begin position="639"/>
        <end position="648"/>
    </location>
</feature>
<feature type="region of interest" description="Disordered" evidence="1">
    <location>
        <begin position="501"/>
        <end position="539"/>
    </location>
</feature>
<proteinExistence type="predicted"/>
<feature type="compositionally biased region" description="Basic and acidic residues" evidence="1">
    <location>
        <begin position="341"/>
        <end position="352"/>
    </location>
</feature>
<evidence type="ECO:0000259" key="3">
    <source>
        <dbReference type="Pfam" id="PF18168"/>
    </source>
</evidence>
<gene>
    <name evidence="4" type="ORF">TVY486_0101730</name>
</gene>
<feature type="region of interest" description="Disordered" evidence="1">
    <location>
        <begin position="63"/>
        <end position="228"/>
    </location>
</feature>
<feature type="compositionally biased region" description="Low complexity" evidence="1">
    <location>
        <begin position="188"/>
        <end position="205"/>
    </location>
</feature>
<dbReference type="EMBL" id="HE573017">
    <property type="protein sequence ID" value="CCC46525.1"/>
    <property type="molecule type" value="Genomic_DNA"/>
</dbReference>
<feature type="region of interest" description="Disordered" evidence="1">
    <location>
        <begin position="263"/>
        <end position="291"/>
    </location>
</feature>
<sequence>MLQIPRLIQCAAVVSTSTTSLLHAKRQTTSNNSRVRSQAGVRKGLDYSNLTMTMERSHSMNDINRMTTQPGRPKELDISAPIDPSKFNTNQADHSPRQRRGRESTALSGTIQRNQRTTHIGNEPGRLGLREGTTISAPAGHAATDPTTPQQATRRRRSTSPHAHNLGVTQSKGTSGGVGSLGRMPEQRNSPGLSLSSSTSVGRSNSRQKLADVSVPGATSGRDALSGEVERLSRQAGWSRFADALGPGLATMAASEAKPVVSSASIAGRQPRQRKGGEFAFPSGVTSAEGRTTASAGELGYAARRAAVGTPTSTGPTATDPTTPQQATRRRRSTSPAVAEAKVDKSHAKVDVGSRVSSTASHPSTIAEEVQRLNNFGRSRQQTRGREGVDVSASLTSRISGTTGVPGHTEVHRGRLTPVQSSAVEMDPATAVRERRRRKGKDAVLEGVQLPSNERLPAGPALRQLTQQATRETRMGPAVAPFPHLKEPQVAVPGSRLEVAKAKGKKEPLSKTEKAEVPVRAEARGEQVPASKSVISAAAERAPSSPTVVSSTSTSKVNDAATTAAALSNPFRGLHEHISRSYRLDQLQAVMQPNDLLLGRQESKTGAFSFIRFACGQDFLNDHRASGFPSLHSPTNPDGGAAKSNSGRKGSKKKDASENDCLLVVAERLLAFPQNMRNFHTVCGRENVPCDFFADIDLPNETQASGEKILLEVLNYLDVRLQGIGFMRPSFIILTNEVPSADKVSYHVHARAMGKSGEEDESDAFGSVKQNGLNGDHDSKKSKANKPTGKTIAFQDYRVVKLLADEVNLALGRTIIDEQCYRNNGMLRCAFSTKINAPGFSPLSTPPSDATGAVGQQKGKRLVPLRKAKDPALQKRLDEMSIHLGELSDAQILERTFCIRTAPVSGRLLSSSEDGVVQKISTDKKDEYLRSFKLIRARHILGPQSKQAVEYDAYGNVVSVYLTEAAKWRRFKTVVEKLRRLPPRSAESYDIWVRVGLALHNFSNEDHVFEEWVRFSLKCPQKYSRESCRRKWQQFERNPDALNWRRGFNYLNSTIWRSVHGLY</sequence>
<reference evidence="4" key="1">
    <citation type="journal article" date="2012" name="Proc. Natl. Acad. Sci. U.S.A.">
        <title>Antigenic diversity is generated by distinct evolutionary mechanisms in African trypanosome species.</title>
        <authorList>
            <person name="Jackson A.P."/>
            <person name="Berry A."/>
            <person name="Aslett M."/>
            <person name="Allison H.C."/>
            <person name="Burton P."/>
            <person name="Vavrova-Anderson J."/>
            <person name="Brown R."/>
            <person name="Browne H."/>
            <person name="Corton N."/>
            <person name="Hauser H."/>
            <person name="Gamble J."/>
            <person name="Gilderthorp R."/>
            <person name="Marcello L."/>
            <person name="McQuillan J."/>
            <person name="Otto T.D."/>
            <person name="Quail M.A."/>
            <person name="Sanders M.J."/>
            <person name="van Tonder A."/>
            <person name="Ginger M.L."/>
            <person name="Field M.C."/>
            <person name="Barry J.D."/>
            <person name="Hertz-Fowler C."/>
            <person name="Berriman M."/>
        </authorList>
    </citation>
    <scope>NUCLEOTIDE SEQUENCE</scope>
    <source>
        <strain evidence="4">Y486</strain>
    </source>
</reference>
<feature type="region of interest" description="Disordered" evidence="1">
    <location>
        <begin position="422"/>
        <end position="441"/>
    </location>
</feature>
<dbReference type="GO" id="GO:0016817">
    <property type="term" value="F:hydrolase activity, acting on acid anhydrides"/>
    <property type="evidence" value="ECO:0007669"/>
    <property type="project" value="InterPro"/>
</dbReference>
<dbReference type="Pfam" id="PF08707">
    <property type="entry name" value="PriCT_2"/>
    <property type="match status" value="1"/>
</dbReference>
<dbReference type="InterPro" id="IPR040550">
    <property type="entry name" value="PPL5"/>
</dbReference>
<feature type="domain" description="Prim-pol family 5" evidence="3">
    <location>
        <begin position="594"/>
        <end position="784"/>
    </location>
</feature>
<feature type="domain" description="Primase C-terminal 2" evidence="2">
    <location>
        <begin position="978"/>
        <end position="1037"/>
    </location>
</feature>
<feature type="region of interest" description="Disordered" evidence="1">
    <location>
        <begin position="308"/>
        <end position="363"/>
    </location>
</feature>
<dbReference type="VEuPathDB" id="TriTrypDB:TvY486_0101730"/>
<accession>G0TRG1</accession>
<feature type="region of interest" description="Disordered" evidence="1">
    <location>
        <begin position="757"/>
        <end position="787"/>
    </location>
</feature>
<dbReference type="InterPro" id="IPR014819">
    <property type="entry name" value="PriCT_2"/>
</dbReference>